<dbReference type="SMART" id="SM00053">
    <property type="entry name" value="DYNc"/>
    <property type="match status" value="1"/>
</dbReference>
<dbReference type="Pfam" id="PF00350">
    <property type="entry name" value="Dynamin_N"/>
    <property type="match status" value="1"/>
</dbReference>
<reference evidence="6" key="1">
    <citation type="submission" date="2022-11" db="UniProtKB">
        <authorList>
            <consortium name="WormBaseParasite"/>
        </authorList>
    </citation>
    <scope>IDENTIFICATION</scope>
</reference>
<evidence type="ECO:0000256" key="1">
    <source>
        <dbReference type="ARBA" id="ARBA00022741"/>
    </source>
</evidence>
<proteinExistence type="inferred from homology"/>
<dbReference type="AlphaFoldDB" id="A0A914QYU2"/>
<dbReference type="PROSITE" id="PS51718">
    <property type="entry name" value="G_DYNAMIN_2"/>
    <property type="match status" value="1"/>
</dbReference>
<dbReference type="Pfam" id="PF01031">
    <property type="entry name" value="Dynamin_M"/>
    <property type="match status" value="1"/>
</dbReference>
<dbReference type="PROSITE" id="PS00410">
    <property type="entry name" value="G_DYNAMIN_1"/>
    <property type="match status" value="1"/>
</dbReference>
<organism evidence="5 6">
    <name type="scientific">Panagrolaimus davidi</name>
    <dbReference type="NCBI Taxonomy" id="227884"/>
    <lineage>
        <taxon>Eukaryota</taxon>
        <taxon>Metazoa</taxon>
        <taxon>Ecdysozoa</taxon>
        <taxon>Nematoda</taxon>
        <taxon>Chromadorea</taxon>
        <taxon>Rhabditida</taxon>
        <taxon>Tylenchina</taxon>
        <taxon>Panagrolaimomorpha</taxon>
        <taxon>Panagrolaimoidea</taxon>
        <taxon>Panagrolaimidae</taxon>
        <taxon>Panagrolaimus</taxon>
    </lineage>
</organism>
<dbReference type="InterPro" id="IPR000375">
    <property type="entry name" value="Dynamin_stalk"/>
</dbReference>
<comment type="similarity">
    <text evidence="3">Belongs to the TRAFAC class dynamin-like GTPase superfamily. Dynamin/Fzo/YdjA family.</text>
</comment>
<dbReference type="GO" id="GO:0016559">
    <property type="term" value="P:peroxisome fission"/>
    <property type="evidence" value="ECO:0007669"/>
    <property type="project" value="TreeGrafter"/>
</dbReference>
<dbReference type="PANTHER" id="PTHR11566">
    <property type="entry name" value="DYNAMIN"/>
    <property type="match status" value="1"/>
</dbReference>
<dbReference type="GO" id="GO:0005739">
    <property type="term" value="C:mitochondrion"/>
    <property type="evidence" value="ECO:0007669"/>
    <property type="project" value="TreeGrafter"/>
</dbReference>
<dbReference type="Proteomes" id="UP000887578">
    <property type="component" value="Unplaced"/>
</dbReference>
<accession>A0A914QYU2</accession>
<dbReference type="SUPFAM" id="SSF52540">
    <property type="entry name" value="P-loop containing nucleoside triphosphate hydrolases"/>
    <property type="match status" value="1"/>
</dbReference>
<evidence type="ECO:0000256" key="2">
    <source>
        <dbReference type="ARBA" id="ARBA00023134"/>
    </source>
</evidence>
<feature type="domain" description="Dynamin-type G" evidence="4">
    <location>
        <begin position="23"/>
        <end position="291"/>
    </location>
</feature>
<dbReference type="InterPro" id="IPR045063">
    <property type="entry name" value="Dynamin_N"/>
</dbReference>
<keyword evidence="1 3" id="KW-0547">Nucleotide-binding</keyword>
<dbReference type="InterPro" id="IPR019762">
    <property type="entry name" value="Dynamin_GTPase_CS"/>
</dbReference>
<dbReference type="CDD" id="cd08771">
    <property type="entry name" value="DLP_1"/>
    <property type="match status" value="1"/>
</dbReference>
<dbReference type="Gene3D" id="3.40.50.300">
    <property type="entry name" value="P-loop containing nucleotide triphosphate hydrolases"/>
    <property type="match status" value="1"/>
</dbReference>
<dbReference type="GO" id="GO:0000266">
    <property type="term" value="P:mitochondrial fission"/>
    <property type="evidence" value="ECO:0007669"/>
    <property type="project" value="TreeGrafter"/>
</dbReference>
<dbReference type="GO" id="GO:0008017">
    <property type="term" value="F:microtubule binding"/>
    <property type="evidence" value="ECO:0007669"/>
    <property type="project" value="TreeGrafter"/>
</dbReference>
<dbReference type="GO" id="GO:0005874">
    <property type="term" value="C:microtubule"/>
    <property type="evidence" value="ECO:0007669"/>
    <property type="project" value="TreeGrafter"/>
</dbReference>
<dbReference type="InterPro" id="IPR027417">
    <property type="entry name" value="P-loop_NTPase"/>
</dbReference>
<dbReference type="InterPro" id="IPR022812">
    <property type="entry name" value="Dynamin"/>
</dbReference>
<dbReference type="GO" id="GO:0048312">
    <property type="term" value="P:intracellular distribution of mitochondria"/>
    <property type="evidence" value="ECO:0007669"/>
    <property type="project" value="TreeGrafter"/>
</dbReference>
<dbReference type="GO" id="GO:0005525">
    <property type="term" value="F:GTP binding"/>
    <property type="evidence" value="ECO:0007669"/>
    <property type="project" value="UniProtKB-KW"/>
</dbReference>
<evidence type="ECO:0000313" key="6">
    <source>
        <dbReference type="WBParaSite" id="PDA_v2.g4236.t1"/>
    </source>
</evidence>
<evidence type="ECO:0000313" key="5">
    <source>
        <dbReference type="Proteomes" id="UP000887578"/>
    </source>
</evidence>
<evidence type="ECO:0000256" key="3">
    <source>
        <dbReference type="RuleBase" id="RU003932"/>
    </source>
</evidence>
<dbReference type="InterPro" id="IPR030381">
    <property type="entry name" value="G_DYNAMIN_dom"/>
</dbReference>
<protein>
    <submittedName>
        <fullName evidence="6">Dynamin-type G domain-containing protein</fullName>
    </submittedName>
</protein>
<dbReference type="GO" id="GO:0003924">
    <property type="term" value="F:GTPase activity"/>
    <property type="evidence" value="ECO:0007669"/>
    <property type="project" value="InterPro"/>
</dbReference>
<dbReference type="PANTHER" id="PTHR11566:SF21">
    <property type="entry name" value="DYNAMIN RELATED PROTEIN 1, ISOFORM A"/>
    <property type="match status" value="1"/>
</dbReference>
<dbReference type="InterPro" id="IPR001401">
    <property type="entry name" value="Dynamin_GTPase"/>
</dbReference>
<name>A0A914QYU2_9BILA</name>
<dbReference type="GO" id="GO:0006897">
    <property type="term" value="P:endocytosis"/>
    <property type="evidence" value="ECO:0007669"/>
    <property type="project" value="TreeGrafter"/>
</dbReference>
<keyword evidence="5" id="KW-1185">Reference proteome</keyword>
<evidence type="ECO:0000259" key="4">
    <source>
        <dbReference type="PROSITE" id="PS51718"/>
    </source>
</evidence>
<dbReference type="PRINTS" id="PR00195">
    <property type="entry name" value="DYNAMIN"/>
</dbReference>
<dbReference type="GO" id="GO:0016020">
    <property type="term" value="C:membrane"/>
    <property type="evidence" value="ECO:0007669"/>
    <property type="project" value="TreeGrafter"/>
</dbReference>
<dbReference type="WBParaSite" id="PDA_v2.g4236.t1">
    <property type="protein sequence ID" value="PDA_v2.g4236.t1"/>
    <property type="gene ID" value="PDA_v2.g4236"/>
</dbReference>
<sequence length="291" mass="32238">MQSLIPYICKLQSVFETVEMENIIDLPQIVVVGSQSTGKSSVIEGIVGRDFLPRGTGIVTRRPLLIHLIHTPLDDHQRQGLKFMLDDWATFGHLPNKNFDNFQEVCDEIQRETNKRVGTQSAISDIPIYLKIYSAKVVNLTMIDLPGITKVPVGEQPPDIEKIIHNMIMKYIQKENSIILAVTPANADFANSESLKLARKVDPNGNRTLCVLTKLDLMDDGTDAKEVLMGNVSPVKLGIIGVVGRSQADINADKTVKECLEKEVNFLNKNYPELAEKNGIPFLTTTLSEGG</sequence>
<keyword evidence="2 3" id="KW-0342">GTP-binding</keyword>